<accession>A0A6N2ZNJ0</accession>
<evidence type="ECO:0000256" key="1">
    <source>
        <dbReference type="SAM" id="MobiDB-lite"/>
    </source>
</evidence>
<gene>
    <name evidence="2" type="ORF">ELLFYP107_01603</name>
</gene>
<dbReference type="AlphaFoldDB" id="A0A6N2ZNJ0"/>
<name>A0A6N2ZNJ0_EGGLN</name>
<dbReference type="EMBL" id="CACRTT010000006">
    <property type="protein sequence ID" value="VYT80951.1"/>
    <property type="molecule type" value="Genomic_DNA"/>
</dbReference>
<protein>
    <submittedName>
        <fullName evidence="2">Uncharacterized protein</fullName>
    </submittedName>
</protein>
<evidence type="ECO:0000313" key="2">
    <source>
        <dbReference type="EMBL" id="VYT80951.1"/>
    </source>
</evidence>
<reference evidence="2" key="1">
    <citation type="submission" date="2019-11" db="EMBL/GenBank/DDBJ databases">
        <authorList>
            <person name="Feng L."/>
        </authorList>
    </citation>
    <scope>NUCLEOTIDE SEQUENCE</scope>
    <source>
        <strain evidence="2">ElentaLFYP107</strain>
    </source>
</reference>
<feature type="region of interest" description="Disordered" evidence="1">
    <location>
        <begin position="1"/>
        <end position="21"/>
    </location>
</feature>
<organism evidence="2">
    <name type="scientific">Eggerthella lenta</name>
    <name type="common">Eubacterium lentum</name>
    <dbReference type="NCBI Taxonomy" id="84112"/>
    <lineage>
        <taxon>Bacteria</taxon>
        <taxon>Bacillati</taxon>
        <taxon>Actinomycetota</taxon>
        <taxon>Coriobacteriia</taxon>
        <taxon>Eggerthellales</taxon>
        <taxon>Eggerthellaceae</taxon>
        <taxon>Eggerthella</taxon>
    </lineage>
</organism>
<proteinExistence type="predicted"/>
<sequence length="47" mass="4953">MHRRAPLPLSGGWRSGGTGSWPMAEEGFRAAGELSRGGPTRAMSILV</sequence>